<dbReference type="AlphaFoldDB" id="S7VXC9"/>
<dbReference type="InterPro" id="IPR029044">
    <property type="entry name" value="Nucleotide-diphossugar_trans"/>
</dbReference>
<evidence type="ECO:0000313" key="3">
    <source>
        <dbReference type="Proteomes" id="UP000014962"/>
    </source>
</evidence>
<dbReference type="EMBL" id="ATMR01000007">
    <property type="protein sequence ID" value="EPR74771.1"/>
    <property type="molecule type" value="Genomic_DNA"/>
</dbReference>
<evidence type="ECO:0000313" key="2">
    <source>
        <dbReference type="EMBL" id="EPR74771.1"/>
    </source>
</evidence>
<dbReference type="Gene3D" id="3.90.550.10">
    <property type="entry name" value="Spore Coat Polysaccharide Biosynthesis Protein SpsA, Chain A"/>
    <property type="match status" value="1"/>
</dbReference>
<dbReference type="STRING" id="641526.ADIWIN_0135"/>
<keyword evidence="2" id="KW-0808">Transferase</keyword>
<reference evidence="2 3" key="1">
    <citation type="journal article" date="2013" name="Genome Announc.">
        <title>Draft Genome Sequence of Winogradskyella psychrotolerans RS-3T, Isolated from the Marine Transect of Kongsfjorden, Ny-Alesund, Svalbard, Arctic Ocean.</title>
        <authorList>
            <person name="Kumar Pinnaka A."/>
            <person name="Ara S."/>
            <person name="Singh A."/>
            <person name="Shivaji S."/>
        </authorList>
    </citation>
    <scope>NUCLEOTIDE SEQUENCE [LARGE SCALE GENOMIC DNA]</scope>
    <source>
        <strain evidence="2 3">RS-3</strain>
    </source>
</reference>
<accession>S7VXC9</accession>
<dbReference type="GO" id="GO:0016758">
    <property type="term" value="F:hexosyltransferase activity"/>
    <property type="evidence" value="ECO:0007669"/>
    <property type="project" value="UniProtKB-ARBA"/>
</dbReference>
<dbReference type="PANTHER" id="PTHR22916:SF3">
    <property type="entry name" value="UDP-GLCNAC:BETAGAL BETA-1,3-N-ACETYLGLUCOSAMINYLTRANSFERASE-LIKE PROTEIN 1"/>
    <property type="match status" value="1"/>
</dbReference>
<dbReference type="Proteomes" id="UP000014962">
    <property type="component" value="Unassembled WGS sequence"/>
</dbReference>
<dbReference type="InterPro" id="IPR001173">
    <property type="entry name" value="Glyco_trans_2-like"/>
</dbReference>
<keyword evidence="3" id="KW-1185">Reference proteome</keyword>
<name>S7VXC9_9FLAO</name>
<feature type="domain" description="Glycosyltransferase 2-like" evidence="1">
    <location>
        <begin position="1"/>
        <end position="131"/>
    </location>
</feature>
<dbReference type="Pfam" id="PF00535">
    <property type="entry name" value="Glycos_transf_2"/>
    <property type="match status" value="1"/>
</dbReference>
<dbReference type="SUPFAM" id="SSF53448">
    <property type="entry name" value="Nucleotide-diphospho-sugar transferases"/>
    <property type="match status" value="1"/>
</dbReference>
<dbReference type="PANTHER" id="PTHR22916">
    <property type="entry name" value="GLYCOSYLTRANSFERASE"/>
    <property type="match status" value="1"/>
</dbReference>
<dbReference type="eggNOG" id="COG1216">
    <property type="taxonomic scope" value="Bacteria"/>
</dbReference>
<organism evidence="2 3">
    <name type="scientific">Winogradskyella psychrotolerans RS-3</name>
    <dbReference type="NCBI Taxonomy" id="641526"/>
    <lineage>
        <taxon>Bacteria</taxon>
        <taxon>Pseudomonadati</taxon>
        <taxon>Bacteroidota</taxon>
        <taxon>Flavobacteriia</taxon>
        <taxon>Flavobacteriales</taxon>
        <taxon>Flavobacteriaceae</taxon>
        <taxon>Winogradskyella</taxon>
    </lineage>
</organism>
<proteinExistence type="predicted"/>
<protein>
    <submittedName>
        <fullName evidence="2">Glycosyltransferase</fullName>
    </submittedName>
</protein>
<gene>
    <name evidence="2" type="ORF">ADIWIN_0135</name>
</gene>
<comment type="caution">
    <text evidence="2">The sequence shown here is derived from an EMBL/GenBank/DDBJ whole genome shotgun (WGS) entry which is preliminary data.</text>
</comment>
<evidence type="ECO:0000259" key="1">
    <source>
        <dbReference type="Pfam" id="PF00535"/>
    </source>
</evidence>
<sequence length="334" mass="38793">MSVYNGELYLAEAIESILSQTYTDFEFIIYEDCSTDNSLSILQDYEKQDKRITVIVNEKNKGLTANLIDGVNTAKGTYLARMDADDISLPKRLEKQVYFLENHKDVVLLGSSVIFFDNNGNEFVAYQPTEHNEIKIQLLLGFTLLHPSVMLRTKAFHDHKLNYNPEFRYAQDHDLWARTVMVGLKTANIYEPLIKMREHANKISTTLKPKQQYYSNQTRLLQLNAYGITLGESELMAFHNLTSGKANFELLELKTFEKALLNIVREEQNVNGLNHNILSAKVAEIFRLKCRELMINKKNGAWLYWQSPLRKYDNMTKSNQMTFFVRSLKTFLQF</sequence>